<dbReference type="Pfam" id="PF18791">
    <property type="entry name" value="Transp_inhibit"/>
    <property type="match status" value="1"/>
</dbReference>
<evidence type="ECO:0000313" key="2">
    <source>
        <dbReference type="EMBL" id="KVI08358.1"/>
    </source>
</evidence>
<gene>
    <name evidence="2" type="ORF">Ccrd_013278</name>
</gene>
<dbReference type="InterPro" id="IPR041101">
    <property type="entry name" value="Transp_inhibit"/>
</dbReference>
<evidence type="ECO:0000313" key="3">
    <source>
        <dbReference type="Proteomes" id="UP000243975"/>
    </source>
</evidence>
<keyword evidence="3" id="KW-1185">Reference proteome</keyword>
<dbReference type="AlphaFoldDB" id="A0A118K512"/>
<comment type="caution">
    <text evidence="2">The sequence shown here is derived from an EMBL/GenBank/DDBJ whole genome shotgun (WGS) entry which is preliminary data.</text>
</comment>
<dbReference type="STRING" id="59895.A0A118K512"/>
<name>A0A118K512_CYNCS</name>
<dbReference type="Gramene" id="KVI08358">
    <property type="protein sequence ID" value="KVI08358"/>
    <property type="gene ID" value="Ccrd_013278"/>
</dbReference>
<dbReference type="InterPro" id="IPR032675">
    <property type="entry name" value="LRR_dom_sf"/>
</dbReference>
<reference evidence="2 3" key="1">
    <citation type="journal article" date="2016" name="Sci. Rep.">
        <title>The genome sequence of the outbreeding globe artichoke constructed de novo incorporating a phase-aware low-pass sequencing strategy of F1 progeny.</title>
        <authorList>
            <person name="Scaglione D."/>
            <person name="Reyes-Chin-Wo S."/>
            <person name="Acquadro A."/>
            <person name="Froenicke L."/>
            <person name="Portis E."/>
            <person name="Beitel C."/>
            <person name="Tirone M."/>
            <person name="Mauro R."/>
            <person name="Lo Monaco A."/>
            <person name="Mauromicale G."/>
            <person name="Faccioli P."/>
            <person name="Cattivelli L."/>
            <person name="Rieseberg L."/>
            <person name="Michelmore R."/>
            <person name="Lanteri S."/>
        </authorList>
    </citation>
    <scope>NUCLEOTIDE SEQUENCE [LARGE SCALE GENOMIC DNA]</scope>
    <source>
        <strain evidence="2">2C</strain>
    </source>
</reference>
<accession>A0A118K512</accession>
<dbReference type="Gene3D" id="3.80.10.10">
    <property type="entry name" value="Ribonuclease Inhibitor"/>
    <property type="match status" value="1"/>
</dbReference>
<dbReference type="EMBL" id="LEKV01001136">
    <property type="protein sequence ID" value="KVI08358.1"/>
    <property type="molecule type" value="Genomic_DNA"/>
</dbReference>
<evidence type="ECO:0000259" key="1">
    <source>
        <dbReference type="Pfam" id="PF18791"/>
    </source>
</evidence>
<proteinExistence type="predicted"/>
<organism evidence="2 3">
    <name type="scientific">Cynara cardunculus var. scolymus</name>
    <name type="common">Globe artichoke</name>
    <name type="synonym">Cynara scolymus</name>
    <dbReference type="NCBI Taxonomy" id="59895"/>
    <lineage>
        <taxon>Eukaryota</taxon>
        <taxon>Viridiplantae</taxon>
        <taxon>Streptophyta</taxon>
        <taxon>Embryophyta</taxon>
        <taxon>Tracheophyta</taxon>
        <taxon>Spermatophyta</taxon>
        <taxon>Magnoliopsida</taxon>
        <taxon>eudicotyledons</taxon>
        <taxon>Gunneridae</taxon>
        <taxon>Pentapetalae</taxon>
        <taxon>asterids</taxon>
        <taxon>campanulids</taxon>
        <taxon>Asterales</taxon>
        <taxon>Asteraceae</taxon>
        <taxon>Carduoideae</taxon>
        <taxon>Cardueae</taxon>
        <taxon>Carduinae</taxon>
        <taxon>Cynara</taxon>
    </lineage>
</organism>
<dbReference type="Proteomes" id="UP000243975">
    <property type="component" value="Unassembled WGS sequence"/>
</dbReference>
<feature type="domain" description="Transport inhibitor response 1" evidence="1">
    <location>
        <begin position="11"/>
        <end position="56"/>
    </location>
</feature>
<protein>
    <recommendedName>
        <fullName evidence="1">Transport inhibitor response 1 domain-containing protein</fullName>
    </recommendedName>
</protein>
<sequence length="114" mass="13013">MLVRLCEQFPFLKSLTIKERLHAAMFDLIPEDWGGSVTSWVREIMSSLNGLKAITFRCMIFHDSDNDLLARTHGQELRVLKIDGCFGFSMDGLLQTEKLCNNLKINVVSSTMHH</sequence>